<dbReference type="STRING" id="1314782.A0A165UFG4"/>
<keyword evidence="6" id="KW-0175">Coiled coil</keyword>
<dbReference type="GO" id="GO:0051301">
    <property type="term" value="P:cell division"/>
    <property type="evidence" value="ECO:0007669"/>
    <property type="project" value="UniProtKB-KW"/>
</dbReference>
<dbReference type="InterPro" id="IPR011989">
    <property type="entry name" value="ARM-like"/>
</dbReference>
<evidence type="ECO:0000256" key="3">
    <source>
        <dbReference type="ARBA" id="ARBA00022776"/>
    </source>
</evidence>
<proteinExistence type="predicted"/>
<name>A0A165UFG4_9AGAM</name>
<feature type="region of interest" description="Disordered" evidence="7">
    <location>
        <begin position="1132"/>
        <end position="1171"/>
    </location>
</feature>
<evidence type="ECO:0000256" key="4">
    <source>
        <dbReference type="ARBA" id="ARBA00023242"/>
    </source>
</evidence>
<dbReference type="PANTHER" id="PTHR12663">
    <property type="entry name" value="ANDROGEN INDUCED INHIBITOR OF PROLIFERATION AS3 / PDS5-RELATED"/>
    <property type="match status" value="1"/>
</dbReference>
<dbReference type="Pfam" id="PF20168">
    <property type="entry name" value="PDS5"/>
    <property type="match status" value="1"/>
</dbReference>
<feature type="compositionally biased region" description="Basic and acidic residues" evidence="7">
    <location>
        <begin position="1137"/>
        <end position="1152"/>
    </location>
</feature>
<feature type="coiled-coil region" evidence="6">
    <location>
        <begin position="28"/>
        <end position="55"/>
    </location>
</feature>
<dbReference type="Proteomes" id="UP000076761">
    <property type="component" value="Unassembled WGS sequence"/>
</dbReference>
<dbReference type="InParanoid" id="A0A165UFG4"/>
<keyword evidence="3" id="KW-0498">Mitosis</keyword>
<keyword evidence="5" id="KW-0131">Cell cycle</keyword>
<evidence type="ECO:0008006" key="10">
    <source>
        <dbReference type="Google" id="ProtNLM"/>
    </source>
</evidence>
<dbReference type="GO" id="GO:0007064">
    <property type="term" value="P:mitotic sister chromatid cohesion"/>
    <property type="evidence" value="ECO:0007669"/>
    <property type="project" value="InterPro"/>
</dbReference>
<keyword evidence="9" id="KW-1185">Reference proteome</keyword>
<dbReference type="CDD" id="cd19953">
    <property type="entry name" value="PDS5"/>
    <property type="match status" value="1"/>
</dbReference>
<sequence length="1171" mass="132023">MVATRAGRQHSPRKLKFNEKLTGKGLSTDALLKKLKNLHTELAELDQELVDVNSLSVARKELINTSILLHKDRGVKAYAACCLSDILRLYAPDAPYTHTELRDIFQFFIKQLTSGLQSADCAYYNEYFHLLDTLSTVQSVVLVCDLPQADALMLEIFRAFFGIVRRDLPKKIEIFMTDILVTLIEESQSFPSEVLESIMAQFMDKNTRMDQPAYRLAVDVCNKTAGRLQRHICQYFSDIIISNSEQEELQEVRSAHDLIKKLNHSCPTVLHNVIPQLEEELKVELVPLRVMATQVLGEMFADVNGVDLVKKYPSTWQIWLSRKNDRTPAVRLALVEVTKGLISKPPEIHKAIEEALQAKLLDPDEKVRAAVCKVYSLLDYETVVHHVSEELLRSLAGRGADKKHSVRSEALHSLGRLYGLAYPEIENNDPRAMSHFSWIPQEILHLLKLGVEVRTLAEKVLVEHILPLPSPPTQSLSKNIEIDESAWVDRLLTTMRYLDESAVSGLLAVSGLKIVHPSLYDKYVQNCIEYNGGVIDANRDAIITKLNTTIQRIARQSHDPQKVSEDLHTFAKLNERRLYKLLSTCMDPQVDLKALIKATNEFLKRLGEHSSAIVSTMAYILRRTSLRIVNQSSVPPLIRRIQKARRDDEDEDMDGSCDLRHAQTVLTYMSKHCPAVYKPHVAELTKAIADEKNSRLVEVCLQALAAIAMWDAKLAPSDKRTTERLMRFVRQSNHRQAKFAARLLACSKNATELCGEVVDSITNDMTQADADQLLAHIAVLAEFASSAPDAFEQQSDVNTAFLLKEVLMVPISLESNREEEEDEWVSDENMTPQLRSKLLSIKIYRNRCLAHASSESALDIATPVLKMLITLLEHEGSFQDDTQDDPRVKSRLRLAAATALLQLASVPAYASAIVPNFVLLALVVQDSCFKVRLAFVQKVVSALQTQKVPYRYNVLPFLTALDPDPEVIKTARAYVTFAIRTLPTAVRLEHFELMFIRLLHLLAHHPDFATTHEALIDIARYIELYLELVSSRDNVSLLYFLAMKAKTVRDADSTAHSENLYVVSELAQGLIKARAHAQSWNLDSYPGKLKLPSDILRPLPNAEVANKIVKTSYLPVETTTWLVDRAQKNVTKARATAVERKPAPKRKAEPKANGHSKSAHPFSDLVHCRRR</sequence>
<evidence type="ECO:0000313" key="9">
    <source>
        <dbReference type="Proteomes" id="UP000076761"/>
    </source>
</evidence>
<evidence type="ECO:0000256" key="5">
    <source>
        <dbReference type="ARBA" id="ARBA00023306"/>
    </source>
</evidence>
<dbReference type="GO" id="GO:0000785">
    <property type="term" value="C:chromatin"/>
    <property type="evidence" value="ECO:0007669"/>
    <property type="project" value="TreeGrafter"/>
</dbReference>
<keyword evidence="2" id="KW-0132">Cell division</keyword>
<dbReference type="Gene3D" id="1.25.10.10">
    <property type="entry name" value="Leucine-rich Repeat Variant"/>
    <property type="match status" value="1"/>
</dbReference>
<comment type="subcellular location">
    <subcellularLocation>
        <location evidence="1">Nucleus</location>
    </subcellularLocation>
</comment>
<dbReference type="InterPro" id="IPR039776">
    <property type="entry name" value="Pds5"/>
</dbReference>
<evidence type="ECO:0000313" key="8">
    <source>
        <dbReference type="EMBL" id="KZT28070.1"/>
    </source>
</evidence>
<evidence type="ECO:0000256" key="7">
    <source>
        <dbReference type="SAM" id="MobiDB-lite"/>
    </source>
</evidence>
<dbReference type="OrthoDB" id="200660at2759"/>
<reference evidence="8 9" key="1">
    <citation type="journal article" date="2016" name="Mol. Biol. Evol.">
        <title>Comparative Genomics of Early-Diverging Mushroom-Forming Fungi Provides Insights into the Origins of Lignocellulose Decay Capabilities.</title>
        <authorList>
            <person name="Nagy L.G."/>
            <person name="Riley R."/>
            <person name="Tritt A."/>
            <person name="Adam C."/>
            <person name="Daum C."/>
            <person name="Floudas D."/>
            <person name="Sun H."/>
            <person name="Yadav J.S."/>
            <person name="Pangilinan J."/>
            <person name="Larsson K.H."/>
            <person name="Matsuura K."/>
            <person name="Barry K."/>
            <person name="Labutti K."/>
            <person name="Kuo R."/>
            <person name="Ohm R.A."/>
            <person name="Bhattacharya S.S."/>
            <person name="Shirouzu T."/>
            <person name="Yoshinaga Y."/>
            <person name="Martin F.M."/>
            <person name="Grigoriev I.V."/>
            <person name="Hibbett D.S."/>
        </authorList>
    </citation>
    <scope>NUCLEOTIDE SEQUENCE [LARGE SCALE GENOMIC DNA]</scope>
    <source>
        <strain evidence="8 9">HHB14362 ss-1</strain>
    </source>
</reference>
<organism evidence="8 9">
    <name type="scientific">Neolentinus lepideus HHB14362 ss-1</name>
    <dbReference type="NCBI Taxonomy" id="1314782"/>
    <lineage>
        <taxon>Eukaryota</taxon>
        <taxon>Fungi</taxon>
        <taxon>Dikarya</taxon>
        <taxon>Basidiomycota</taxon>
        <taxon>Agaricomycotina</taxon>
        <taxon>Agaricomycetes</taxon>
        <taxon>Gloeophyllales</taxon>
        <taxon>Gloeophyllaceae</taxon>
        <taxon>Neolentinus</taxon>
    </lineage>
</organism>
<dbReference type="InterPro" id="IPR016024">
    <property type="entry name" value="ARM-type_fold"/>
</dbReference>
<keyword evidence="4" id="KW-0539">Nucleus</keyword>
<protein>
    <recommendedName>
        <fullName evidence="10">ARM repeat-containing protein</fullName>
    </recommendedName>
</protein>
<evidence type="ECO:0000256" key="1">
    <source>
        <dbReference type="ARBA" id="ARBA00004123"/>
    </source>
</evidence>
<dbReference type="GO" id="GO:0006281">
    <property type="term" value="P:DNA repair"/>
    <property type="evidence" value="ECO:0007669"/>
    <property type="project" value="TreeGrafter"/>
</dbReference>
<gene>
    <name evidence="8" type="ORF">NEOLEDRAFT_1130032</name>
</gene>
<dbReference type="FunCoup" id="A0A165UFG4">
    <property type="interactions" value="551"/>
</dbReference>
<evidence type="ECO:0000256" key="6">
    <source>
        <dbReference type="SAM" id="Coils"/>
    </source>
</evidence>
<accession>A0A165UFG4</accession>
<dbReference type="PANTHER" id="PTHR12663:SF0">
    <property type="entry name" value="PRECOCIOUS DISSOCIATION OF SISTERS 5, ISOFORM A"/>
    <property type="match status" value="1"/>
</dbReference>
<dbReference type="AlphaFoldDB" id="A0A165UFG4"/>
<evidence type="ECO:0000256" key="2">
    <source>
        <dbReference type="ARBA" id="ARBA00022618"/>
    </source>
</evidence>
<dbReference type="GO" id="GO:0005634">
    <property type="term" value="C:nucleus"/>
    <property type="evidence" value="ECO:0007669"/>
    <property type="project" value="UniProtKB-SubCell"/>
</dbReference>
<dbReference type="SUPFAM" id="SSF48371">
    <property type="entry name" value="ARM repeat"/>
    <property type="match status" value="2"/>
</dbReference>
<dbReference type="EMBL" id="KV425559">
    <property type="protein sequence ID" value="KZT28070.1"/>
    <property type="molecule type" value="Genomic_DNA"/>
</dbReference>